<dbReference type="VEuPathDB" id="FungiDB:BTJ68_08275"/>
<dbReference type="Gene3D" id="2.40.50.40">
    <property type="match status" value="2"/>
</dbReference>
<feature type="compositionally biased region" description="Basic and acidic residues" evidence="13">
    <location>
        <begin position="1391"/>
        <end position="1408"/>
    </location>
</feature>
<dbReference type="GO" id="GO:0140658">
    <property type="term" value="F:ATP-dependent chromatin remodeler activity"/>
    <property type="evidence" value="ECO:0007669"/>
    <property type="project" value="TreeGrafter"/>
</dbReference>
<evidence type="ECO:0000259" key="14">
    <source>
        <dbReference type="PROSITE" id="PS50013"/>
    </source>
</evidence>
<evidence type="ECO:0000256" key="1">
    <source>
        <dbReference type="ARBA" id="ARBA00004123"/>
    </source>
</evidence>
<evidence type="ECO:0008006" key="19">
    <source>
        <dbReference type="Google" id="ProtNLM"/>
    </source>
</evidence>
<dbReference type="SMART" id="SM01176">
    <property type="entry name" value="DUF4208"/>
    <property type="match status" value="1"/>
</dbReference>
<dbReference type="Proteomes" id="UP000194280">
    <property type="component" value="Unassembled WGS sequence"/>
</dbReference>
<comment type="subcellular location">
    <subcellularLocation>
        <location evidence="1">Nucleus</location>
    </subcellularLocation>
</comment>
<keyword evidence="10" id="KW-0804">Transcription</keyword>
<dbReference type="InParanoid" id="A0A1Z5T5Z3"/>
<evidence type="ECO:0000256" key="2">
    <source>
        <dbReference type="ARBA" id="ARBA00007025"/>
    </source>
</evidence>
<dbReference type="InterPro" id="IPR025260">
    <property type="entry name" value="CHD1-like_C"/>
</dbReference>
<dbReference type="GO" id="GO:0003677">
    <property type="term" value="F:DNA binding"/>
    <property type="evidence" value="ECO:0007669"/>
    <property type="project" value="UniProtKB-KW"/>
</dbReference>
<dbReference type="Pfam" id="PF08584">
    <property type="entry name" value="Ribonuc_P_40"/>
    <property type="match status" value="1"/>
</dbReference>
<feature type="region of interest" description="Disordered" evidence="13">
    <location>
        <begin position="1035"/>
        <end position="1097"/>
    </location>
</feature>
<dbReference type="InterPro" id="IPR000953">
    <property type="entry name" value="Chromo/chromo_shadow_dom"/>
</dbReference>
<reference evidence="17 18" key="1">
    <citation type="submission" date="2017-01" db="EMBL/GenBank/DDBJ databases">
        <title>The recent genome duplication of the halophilic yeast Hortaea werneckii: insights from long-read sequencing.</title>
        <authorList>
            <person name="Sinha S."/>
            <person name="Flibotte S."/>
            <person name="Neira M."/>
            <person name="Lenassi M."/>
            <person name="Gostincar C."/>
            <person name="Stajich J.E."/>
            <person name="Nislow C.E."/>
        </authorList>
    </citation>
    <scope>NUCLEOTIDE SEQUENCE [LARGE SCALE GENOMIC DNA]</scope>
    <source>
        <strain evidence="17 18">EXF-2000</strain>
    </source>
</reference>
<dbReference type="InterPro" id="IPR056302">
    <property type="entry name" value="CHD1-2/Hrp3_HTH"/>
</dbReference>
<evidence type="ECO:0000256" key="11">
    <source>
        <dbReference type="ARBA" id="ARBA00023242"/>
    </source>
</evidence>
<feature type="compositionally biased region" description="Basic and acidic residues" evidence="13">
    <location>
        <begin position="1553"/>
        <end position="1592"/>
    </location>
</feature>
<evidence type="ECO:0000256" key="5">
    <source>
        <dbReference type="ARBA" id="ARBA00022741"/>
    </source>
</evidence>
<proteinExistence type="inferred from homology"/>
<dbReference type="InterPro" id="IPR016197">
    <property type="entry name" value="Chromo-like_dom_sf"/>
</dbReference>
<dbReference type="GO" id="GO:0001682">
    <property type="term" value="P:tRNA 5'-leader removal"/>
    <property type="evidence" value="ECO:0007669"/>
    <property type="project" value="InterPro"/>
</dbReference>
<keyword evidence="7" id="KW-0067">ATP-binding</keyword>
<dbReference type="Pfam" id="PF23588">
    <property type="entry name" value="HTH_CHD1_Hrp3"/>
    <property type="match status" value="1"/>
</dbReference>
<dbReference type="SMART" id="SM00487">
    <property type="entry name" value="DEXDc"/>
    <property type="match status" value="1"/>
</dbReference>
<dbReference type="EMBL" id="MUNK01000113">
    <property type="protein sequence ID" value="OTA31476.1"/>
    <property type="molecule type" value="Genomic_DNA"/>
</dbReference>
<gene>
    <name evidence="17" type="ORF">BTJ68_08275</name>
</gene>
<evidence type="ECO:0000313" key="18">
    <source>
        <dbReference type="Proteomes" id="UP000194280"/>
    </source>
</evidence>
<keyword evidence="12" id="KW-0175">Coiled coil</keyword>
<feature type="region of interest" description="Disordered" evidence="13">
    <location>
        <begin position="1332"/>
        <end position="1428"/>
    </location>
</feature>
<dbReference type="Pfam" id="PF13907">
    <property type="entry name" value="CHD1-like_C"/>
    <property type="match status" value="1"/>
</dbReference>
<dbReference type="FunCoup" id="A0A1Z5T5Z3">
    <property type="interactions" value="1478"/>
</dbReference>
<evidence type="ECO:0000259" key="15">
    <source>
        <dbReference type="PROSITE" id="PS51192"/>
    </source>
</evidence>
<accession>A0A1Z5T5Z3</accession>
<feature type="compositionally biased region" description="Basic and acidic residues" evidence="13">
    <location>
        <begin position="1274"/>
        <end position="1286"/>
    </location>
</feature>
<evidence type="ECO:0000256" key="6">
    <source>
        <dbReference type="ARBA" id="ARBA00022801"/>
    </source>
</evidence>
<feature type="domain" description="Helicase C-terminal" evidence="16">
    <location>
        <begin position="771"/>
        <end position="929"/>
    </location>
</feature>
<evidence type="ECO:0000256" key="12">
    <source>
        <dbReference type="SAM" id="Coils"/>
    </source>
</evidence>
<keyword evidence="8" id="KW-0805">Transcription regulation</keyword>
<dbReference type="GO" id="GO:0030677">
    <property type="term" value="C:ribonuclease P complex"/>
    <property type="evidence" value="ECO:0007669"/>
    <property type="project" value="InterPro"/>
</dbReference>
<dbReference type="InterPro" id="IPR013893">
    <property type="entry name" value="RNase_P_Rpp40"/>
</dbReference>
<dbReference type="GO" id="GO:0000785">
    <property type="term" value="C:chromatin"/>
    <property type="evidence" value="ECO:0007669"/>
    <property type="project" value="TreeGrafter"/>
</dbReference>
<comment type="similarity">
    <text evidence="2">Belongs to the SNF2/RAD54 helicase family.</text>
</comment>
<dbReference type="SUPFAM" id="SSF52540">
    <property type="entry name" value="P-loop containing nucleoside triphosphate hydrolases"/>
    <property type="match status" value="2"/>
</dbReference>
<dbReference type="SUPFAM" id="SSF54160">
    <property type="entry name" value="Chromo domain-like"/>
    <property type="match status" value="2"/>
</dbReference>
<evidence type="ECO:0000256" key="10">
    <source>
        <dbReference type="ARBA" id="ARBA00023163"/>
    </source>
</evidence>
<organism evidence="17 18">
    <name type="scientific">Hortaea werneckii EXF-2000</name>
    <dbReference type="NCBI Taxonomy" id="1157616"/>
    <lineage>
        <taxon>Eukaryota</taxon>
        <taxon>Fungi</taxon>
        <taxon>Dikarya</taxon>
        <taxon>Ascomycota</taxon>
        <taxon>Pezizomycotina</taxon>
        <taxon>Dothideomycetes</taxon>
        <taxon>Dothideomycetidae</taxon>
        <taxon>Mycosphaerellales</taxon>
        <taxon>Teratosphaeriaceae</taxon>
        <taxon>Hortaea</taxon>
    </lineage>
</organism>
<dbReference type="InterPro" id="IPR038718">
    <property type="entry name" value="SNF2-like_sf"/>
</dbReference>
<dbReference type="GO" id="GO:0042393">
    <property type="term" value="F:histone binding"/>
    <property type="evidence" value="ECO:0007669"/>
    <property type="project" value="TreeGrafter"/>
</dbReference>
<protein>
    <recommendedName>
        <fullName evidence="19">Chromo domain-containing protein 1</fullName>
    </recommendedName>
</protein>
<dbReference type="Gene3D" id="3.40.50.300">
    <property type="entry name" value="P-loop containing nucleotide triphosphate hydrolases"/>
    <property type="match status" value="1"/>
</dbReference>
<dbReference type="SMART" id="SM00298">
    <property type="entry name" value="CHROMO"/>
    <property type="match status" value="2"/>
</dbReference>
<dbReference type="OrthoDB" id="5857104at2759"/>
<dbReference type="GO" id="GO:0003682">
    <property type="term" value="F:chromatin binding"/>
    <property type="evidence" value="ECO:0007669"/>
    <property type="project" value="TreeGrafter"/>
</dbReference>
<dbReference type="CDD" id="cd18793">
    <property type="entry name" value="SF2_C_SNF"/>
    <property type="match status" value="1"/>
</dbReference>
<keyword evidence="11" id="KW-0539">Nucleus</keyword>
<keyword evidence="5" id="KW-0547">Nucleotide-binding</keyword>
<feature type="coiled-coil region" evidence="12">
    <location>
        <begin position="1138"/>
        <end position="1165"/>
    </location>
</feature>
<dbReference type="Gene3D" id="1.10.10.60">
    <property type="entry name" value="Homeodomain-like"/>
    <property type="match status" value="1"/>
</dbReference>
<dbReference type="InterPro" id="IPR049730">
    <property type="entry name" value="SNF2/RAD54-like_C"/>
</dbReference>
<feature type="compositionally biased region" description="Basic and acidic residues" evidence="13">
    <location>
        <begin position="24"/>
        <end position="34"/>
    </location>
</feature>
<keyword evidence="6" id="KW-0378">Hydrolase</keyword>
<feature type="domain" description="Helicase ATP-binding" evidence="15">
    <location>
        <begin position="469"/>
        <end position="640"/>
    </location>
</feature>
<dbReference type="InterPro" id="IPR014001">
    <property type="entry name" value="Helicase_ATP-bd"/>
</dbReference>
<feature type="domain" description="Chromo" evidence="14">
    <location>
        <begin position="371"/>
        <end position="431"/>
    </location>
</feature>
<dbReference type="FunFam" id="3.40.50.300:FF:000130">
    <property type="entry name" value="Chromodomain-helicase-DNA-binding protein 2 isoform 1"/>
    <property type="match status" value="1"/>
</dbReference>
<dbReference type="InterPro" id="IPR023779">
    <property type="entry name" value="Chromodomain_CS"/>
</dbReference>
<dbReference type="GO" id="GO:0016887">
    <property type="term" value="F:ATP hydrolysis activity"/>
    <property type="evidence" value="ECO:0007669"/>
    <property type="project" value="TreeGrafter"/>
</dbReference>
<dbReference type="CDD" id="cd18659">
    <property type="entry name" value="CD2_tandem"/>
    <property type="match status" value="1"/>
</dbReference>
<dbReference type="Gene3D" id="3.40.50.10810">
    <property type="entry name" value="Tandem AAA-ATPase domain"/>
    <property type="match status" value="1"/>
</dbReference>
<feature type="compositionally biased region" description="Basic and acidic residues" evidence="13">
    <location>
        <begin position="105"/>
        <end position="127"/>
    </location>
</feature>
<sequence length="1899" mass="215547">MASGPVLLPTSSYPVTDMSVPNGHVDDSIDDGREPSAQPQRSDSDLSDLNDAPPAQSEPQQARSDDDAIHDMATSEMDDDEDEDAPGEEDADYEMASPTQEAADEMQRDRSLSSSEEDVRSGKRKPEVDDEEYMKQNPELYGLRRSMESSDDDEEDDDDVNTGSRRKRRKVTNGRSKPAREESVEQPSSPESESEEDDTYGGQKGRAFAKKQRRALQAAASGGDTPNMSEVRFSTRRSAKVTNYNEDDNLGISEDDMEETTPSYYYTYEDESPAIDQVLNFRLREGADSTSPDKQDYEFFIKWQGQAHYHATWEPWSTLSTYKGFRRLENYYRKIVKIDQEVTLDPDIPIEDREKWNLDREAYLESLNDYMQVERVIGMREEDGEAQYFVKWRGLYYDSCTWEDANLVGELAQTEIDKYLNRTSNLPVTNQKEANLNTRSDYKPFRQQPDYIKGGELREFQIHGLNFLAHHWCKGNNVILADEMGLGKTVQTVSFMDWLRHERGQQGPFIVVVPLSTMPAWADTFDNWTPDMNYVVYNGNEAARKVIREYELLVNNNPKKVKFNVLLTTYEYILADATFLSQLKWQFMAVDEAHRLKNRESQLYAKLMDFGAPSRLLITGTPMQNTLSELSALMDFLMPGKIHVEESIDLTAEDASKKLAELTDAISPYMIRRTKQKVENDLPPKTEKIIRVELSDVQLEYYKNILTRNYTALNAGSRGSKTSLLNIMMELKKASNHPFMFPNAEERFLEGRESREDQLKALITSSGKMMLIDQLLTKMKKDGHRVLIFSQMVKMLDILGDYLQLRGHQFQRLDGTISSGTRRMAIDHFNANESQDFCFLLSTRAGGLGINLMTADTVILFDSDWNPQADLQAMARAHRIGQKNPVTIYRLVSKDTVEEEVLERARNKLMLEFITIQRGVTDKDARELGERFSKAGALTAEPTSSDDISRILKKRGQKMFEQSGNQRKLEELDIDAVLENAEEHQTEQPQGMTTDGGEEFLRSFEYTDVKIDLEWDEIIPKDQLEKMKAEEEKKKEEEYLQSQIEQSQPRKRKANTDETREQRAAKKRARDLAAEAAAEGLSGDDMESDTSRDPKRPLGEKEVRLLIGAYERFGSFAEKQDDIIRVARLVGRDVEMVRSTLQEIIDTAERLLAEEEDRVAQLERDTNKPVTKKDRKAVLFDYRGVKRNNAETLVERPKEMRMIRAVVDSVSDWRNFRVPEASKTASYTAKWGAREDGMLIVGMARHGFGAWVDIREDPDLEMGDKFFLEEHRVANKDNRSKEESKQPRSPGAVHLVRRANYLLSVLKDKTSNGTNIAAKRALENHHRNNRKHMGQFHGRMGTPTHGSSASPAPGKIRSGESDHRRLHQSDIRNSIDRRTGSRGSPNGHRNSLGDHHRIKSRHSEDRKPGMHRHGSSPALMPNGEPKPLDEDSVKIRFILDPIAAQLIKVNGATKKKIPDDDTRLKMIKQGLVAIGNHIGTKVREGGEAAKLELKIWDYVSNYYWPQSKQADKRVSGDKLKAMYKKIAGKNATTSPQVKKASPPGDPAGVANGKAEDVKGDRETKEEKSRSSPADVKMEDVKSEPLAVKEEGAKATTSETPAETDILCAADQKTNIQQAVAKCGALQYAKVNMKLIDLLSGDFFSQYVKTGNIIMLSEGRPGADNVFSLHEGNLRLEVNKPTYERAGLQGTPLPNEGRKHVKARFAININLRQPSMVRGHKGFERILWACRNVFDQAVTWLFCDLHSMGAVQGPITDFHPLVHKAEASIDQLDDAVLPRFAGQLDLSDEGDATEILEWITMANNLSPRLQRGDDIDKYLSRYSVPQGNEELQSDGAREVQTFTRLRWHGLLPSPFVHKVLVAVLKASKETWFSASATSFRGETYTILKTDEQTYIWEYLD</sequence>
<dbReference type="GO" id="GO:0034728">
    <property type="term" value="P:nucleosome organization"/>
    <property type="evidence" value="ECO:0007669"/>
    <property type="project" value="TreeGrafter"/>
</dbReference>
<dbReference type="PROSITE" id="PS00598">
    <property type="entry name" value="CHROMO_1"/>
    <property type="match status" value="1"/>
</dbReference>
<keyword evidence="18" id="KW-1185">Reference proteome</keyword>
<feature type="region of interest" description="Disordered" evidence="13">
    <location>
        <begin position="1"/>
        <end position="231"/>
    </location>
</feature>
<evidence type="ECO:0000259" key="16">
    <source>
        <dbReference type="PROSITE" id="PS51194"/>
    </source>
</evidence>
<evidence type="ECO:0000256" key="7">
    <source>
        <dbReference type="ARBA" id="ARBA00022840"/>
    </source>
</evidence>
<dbReference type="SMART" id="SM00490">
    <property type="entry name" value="HELICc"/>
    <property type="match status" value="1"/>
</dbReference>
<dbReference type="InterPro" id="IPR000330">
    <property type="entry name" value="SNF2_N"/>
</dbReference>
<feature type="compositionally biased region" description="Acidic residues" evidence="13">
    <location>
        <begin position="149"/>
        <end position="160"/>
    </location>
</feature>
<dbReference type="PROSITE" id="PS51192">
    <property type="entry name" value="HELICASE_ATP_BIND_1"/>
    <property type="match status" value="1"/>
</dbReference>
<dbReference type="Gene3D" id="6.10.140.1440">
    <property type="match status" value="1"/>
</dbReference>
<evidence type="ECO:0000256" key="4">
    <source>
        <dbReference type="ARBA" id="ARBA00022737"/>
    </source>
</evidence>
<dbReference type="InterPro" id="IPR023780">
    <property type="entry name" value="Chromo_domain"/>
</dbReference>
<dbReference type="GO" id="GO:0005524">
    <property type="term" value="F:ATP binding"/>
    <property type="evidence" value="ECO:0007669"/>
    <property type="project" value="UniProtKB-KW"/>
</dbReference>
<evidence type="ECO:0000256" key="3">
    <source>
        <dbReference type="ARBA" id="ARBA00011353"/>
    </source>
</evidence>
<dbReference type="InterPro" id="IPR001650">
    <property type="entry name" value="Helicase_C-like"/>
</dbReference>
<dbReference type="Pfam" id="PF00176">
    <property type="entry name" value="SNF2-rel_dom"/>
    <property type="match status" value="1"/>
</dbReference>
<dbReference type="PANTHER" id="PTHR45623:SF14">
    <property type="entry name" value="CHROMODOMAIN-HELICASE-DNA-BINDING PROTEIN 1"/>
    <property type="match status" value="1"/>
</dbReference>
<dbReference type="PROSITE" id="PS50013">
    <property type="entry name" value="CHROMO_2"/>
    <property type="match status" value="2"/>
</dbReference>
<feature type="compositionally biased region" description="Basic and acidic residues" evidence="13">
    <location>
        <begin position="1054"/>
        <end position="1064"/>
    </location>
</feature>
<comment type="caution">
    <text evidence="17">The sequence shown here is derived from an EMBL/GenBank/DDBJ whole genome shotgun (WGS) entry which is preliminary data.</text>
</comment>
<feature type="region of interest" description="Disordered" evidence="13">
    <location>
        <begin position="1274"/>
        <end position="1294"/>
    </location>
</feature>
<dbReference type="InterPro" id="IPR027417">
    <property type="entry name" value="P-loop_NTPase"/>
</dbReference>
<dbReference type="GO" id="GO:0005634">
    <property type="term" value="C:nucleus"/>
    <property type="evidence" value="ECO:0007669"/>
    <property type="project" value="UniProtKB-SubCell"/>
</dbReference>
<evidence type="ECO:0000313" key="17">
    <source>
        <dbReference type="EMBL" id="OTA31476.1"/>
    </source>
</evidence>
<dbReference type="Pfam" id="PF00271">
    <property type="entry name" value="Helicase_C"/>
    <property type="match status" value="1"/>
</dbReference>
<keyword evidence="4" id="KW-0677">Repeat</keyword>
<keyword evidence="9" id="KW-0238">DNA-binding</keyword>
<dbReference type="Pfam" id="PF00385">
    <property type="entry name" value="Chromo"/>
    <property type="match status" value="2"/>
</dbReference>
<feature type="region of interest" description="Disordered" evidence="13">
    <location>
        <begin position="1530"/>
        <end position="1599"/>
    </location>
</feature>
<feature type="compositionally biased region" description="Acidic residues" evidence="13">
    <location>
        <begin position="76"/>
        <end position="93"/>
    </location>
</feature>
<dbReference type="STRING" id="1157616.A0A1Z5T5Z3"/>
<evidence type="ECO:0000256" key="13">
    <source>
        <dbReference type="SAM" id="MobiDB-lite"/>
    </source>
</evidence>
<feature type="compositionally biased region" description="Basic and acidic residues" evidence="13">
    <location>
        <begin position="1357"/>
        <end position="1379"/>
    </location>
</feature>
<dbReference type="PANTHER" id="PTHR45623">
    <property type="entry name" value="CHROMODOMAIN-HELICASE-DNA-BINDING PROTEIN 3-RELATED-RELATED"/>
    <property type="match status" value="1"/>
</dbReference>
<evidence type="ECO:0000256" key="9">
    <source>
        <dbReference type="ARBA" id="ARBA00023125"/>
    </source>
</evidence>
<evidence type="ECO:0000256" key="8">
    <source>
        <dbReference type="ARBA" id="ARBA00023015"/>
    </source>
</evidence>
<name>A0A1Z5T5Z3_HORWE</name>
<dbReference type="PROSITE" id="PS51194">
    <property type="entry name" value="HELICASE_CTER"/>
    <property type="match status" value="1"/>
</dbReference>
<comment type="subunit">
    <text evidence="3">Component of the NuA4 histone acetyltransferase complex.</text>
</comment>
<feature type="domain" description="Chromo" evidence="14">
    <location>
        <begin position="273"/>
        <end position="334"/>
    </location>
</feature>